<accession>X0XEK6</accession>
<proteinExistence type="predicted"/>
<comment type="caution">
    <text evidence="1">The sequence shown here is derived from an EMBL/GenBank/DDBJ whole genome shotgun (WGS) entry which is preliminary data.</text>
</comment>
<protein>
    <recommendedName>
        <fullName evidence="2">ATP-binding protein</fullName>
    </recommendedName>
</protein>
<reference evidence="1" key="1">
    <citation type="journal article" date="2014" name="Front. Microbiol.">
        <title>High frequency of phylogenetically diverse reductive dehalogenase-homologous genes in deep subseafloor sedimentary metagenomes.</title>
        <authorList>
            <person name="Kawai M."/>
            <person name="Futagami T."/>
            <person name="Toyoda A."/>
            <person name="Takaki Y."/>
            <person name="Nishi S."/>
            <person name="Hori S."/>
            <person name="Arai W."/>
            <person name="Tsubouchi T."/>
            <person name="Morono Y."/>
            <person name="Uchiyama I."/>
            <person name="Ito T."/>
            <person name="Fujiyama A."/>
            <person name="Inagaki F."/>
            <person name="Takami H."/>
        </authorList>
    </citation>
    <scope>NUCLEOTIDE SEQUENCE</scope>
    <source>
        <strain evidence="1">Expedition CK06-06</strain>
    </source>
</reference>
<feature type="non-terminal residue" evidence="1">
    <location>
        <position position="1"/>
    </location>
</feature>
<gene>
    <name evidence="1" type="ORF">S01H1_64347</name>
</gene>
<name>X0XEK6_9ZZZZ</name>
<sequence length="62" mass="7382">ISKFQNKQMFSKDFITENDLSTPGSIQKSITLLKKKNIIDVDGKEIRFNDVFFREWIKKKMI</sequence>
<organism evidence="1">
    <name type="scientific">marine sediment metagenome</name>
    <dbReference type="NCBI Taxonomy" id="412755"/>
    <lineage>
        <taxon>unclassified sequences</taxon>
        <taxon>metagenomes</taxon>
        <taxon>ecological metagenomes</taxon>
    </lineage>
</organism>
<evidence type="ECO:0000313" key="1">
    <source>
        <dbReference type="EMBL" id="GAG41510.1"/>
    </source>
</evidence>
<dbReference type="EMBL" id="BARS01042407">
    <property type="protein sequence ID" value="GAG41510.1"/>
    <property type="molecule type" value="Genomic_DNA"/>
</dbReference>
<dbReference type="AlphaFoldDB" id="X0XEK6"/>
<evidence type="ECO:0008006" key="2">
    <source>
        <dbReference type="Google" id="ProtNLM"/>
    </source>
</evidence>